<protein>
    <recommendedName>
        <fullName evidence="3">Carbohydrate-binding module family 13 protein</fullName>
    </recommendedName>
</protein>
<dbReference type="EMBL" id="KL198040">
    <property type="protein sequence ID" value="KDQ14072.1"/>
    <property type="molecule type" value="Genomic_DNA"/>
</dbReference>
<accession>A0A067MQA2</accession>
<gene>
    <name evidence="1" type="ORF">BOTBODRAFT_175176</name>
</gene>
<dbReference type="InParanoid" id="A0A067MQA2"/>
<dbReference type="Gene3D" id="2.80.10.50">
    <property type="match status" value="1"/>
</dbReference>
<organism evidence="1 2">
    <name type="scientific">Botryobasidium botryosum (strain FD-172 SS1)</name>
    <dbReference type="NCBI Taxonomy" id="930990"/>
    <lineage>
        <taxon>Eukaryota</taxon>
        <taxon>Fungi</taxon>
        <taxon>Dikarya</taxon>
        <taxon>Basidiomycota</taxon>
        <taxon>Agaricomycotina</taxon>
        <taxon>Agaricomycetes</taxon>
        <taxon>Cantharellales</taxon>
        <taxon>Botryobasidiaceae</taxon>
        <taxon>Botryobasidium</taxon>
    </lineage>
</organism>
<proteinExistence type="predicted"/>
<dbReference type="OrthoDB" id="2131701at2759"/>
<reference evidence="2" key="1">
    <citation type="journal article" date="2014" name="Proc. Natl. Acad. Sci. U.S.A.">
        <title>Extensive sampling of basidiomycete genomes demonstrates inadequacy of the white-rot/brown-rot paradigm for wood decay fungi.</title>
        <authorList>
            <person name="Riley R."/>
            <person name="Salamov A.A."/>
            <person name="Brown D.W."/>
            <person name="Nagy L.G."/>
            <person name="Floudas D."/>
            <person name="Held B.W."/>
            <person name="Levasseur A."/>
            <person name="Lombard V."/>
            <person name="Morin E."/>
            <person name="Otillar R."/>
            <person name="Lindquist E.A."/>
            <person name="Sun H."/>
            <person name="LaButti K.M."/>
            <person name="Schmutz J."/>
            <person name="Jabbour D."/>
            <person name="Luo H."/>
            <person name="Baker S.E."/>
            <person name="Pisabarro A.G."/>
            <person name="Walton J.D."/>
            <person name="Blanchette R.A."/>
            <person name="Henrissat B."/>
            <person name="Martin F."/>
            <person name="Cullen D."/>
            <person name="Hibbett D.S."/>
            <person name="Grigoriev I.V."/>
        </authorList>
    </citation>
    <scope>NUCLEOTIDE SEQUENCE [LARGE SCALE GENOMIC DNA]</scope>
    <source>
        <strain evidence="2">FD-172 SS1</strain>
    </source>
</reference>
<name>A0A067MQA2_BOTB1</name>
<keyword evidence="2" id="KW-1185">Reference proteome</keyword>
<dbReference type="Proteomes" id="UP000027195">
    <property type="component" value="Unassembled WGS sequence"/>
</dbReference>
<evidence type="ECO:0008006" key="3">
    <source>
        <dbReference type="Google" id="ProtNLM"/>
    </source>
</evidence>
<evidence type="ECO:0000313" key="1">
    <source>
        <dbReference type="EMBL" id="KDQ14072.1"/>
    </source>
</evidence>
<evidence type="ECO:0000313" key="2">
    <source>
        <dbReference type="Proteomes" id="UP000027195"/>
    </source>
</evidence>
<dbReference type="AlphaFoldDB" id="A0A067MQA2"/>
<sequence length="145" mass="16418">MSQIPNGLYTIGKYEPSQLITLLSDDKMAVFLPPIGNPGEREWVVQRSRDGAHTIEHPKSGKYLSFEGDPEVNKPIIVADQPKEWELRQSARPQTFHLVVPGGPVQGDQELALDLSLLRIFPPQLALRPLNQSNDREAWHFQSRE</sequence>
<dbReference type="HOGENOM" id="CLU_1786539_0_0_1"/>